<keyword evidence="3" id="KW-1185">Reference proteome</keyword>
<feature type="transmembrane region" description="Helical" evidence="1">
    <location>
        <begin position="57"/>
        <end position="78"/>
    </location>
</feature>
<reference evidence="2" key="1">
    <citation type="submission" date="2021-01" db="EMBL/GenBank/DDBJ databases">
        <title>Marivirga aurantiaca sp. nov., isolated from intertidal surface sediments.</title>
        <authorList>
            <person name="Zhang M."/>
        </authorList>
    </citation>
    <scope>NUCLEOTIDE SEQUENCE</scope>
    <source>
        <strain evidence="2">S37H4</strain>
    </source>
</reference>
<keyword evidence="1" id="KW-0472">Membrane</keyword>
<proteinExistence type="predicted"/>
<keyword evidence="1" id="KW-0812">Transmembrane</keyword>
<organism evidence="2 3">
    <name type="scientific">Marivirga aurantiaca</name>
    <dbReference type="NCBI Taxonomy" id="2802615"/>
    <lineage>
        <taxon>Bacteria</taxon>
        <taxon>Pseudomonadati</taxon>
        <taxon>Bacteroidota</taxon>
        <taxon>Cytophagia</taxon>
        <taxon>Cytophagales</taxon>
        <taxon>Marivirgaceae</taxon>
        <taxon>Marivirga</taxon>
    </lineage>
</organism>
<evidence type="ECO:0000256" key="1">
    <source>
        <dbReference type="SAM" id="Phobius"/>
    </source>
</evidence>
<dbReference type="AlphaFoldDB" id="A0A935C827"/>
<gene>
    <name evidence="2" type="ORF">JKA74_09480</name>
</gene>
<name>A0A935C827_9BACT</name>
<keyword evidence="1" id="KW-1133">Transmembrane helix</keyword>
<evidence type="ECO:0000313" key="3">
    <source>
        <dbReference type="Proteomes" id="UP000611723"/>
    </source>
</evidence>
<feature type="transmembrane region" description="Helical" evidence="1">
    <location>
        <begin position="12"/>
        <end position="45"/>
    </location>
</feature>
<sequence>MYANPIVGNISGWVFGLAVLTVGLLNMFLIHLVPGIVYLLLSLSYFPPANVFLRKKFGFSIPLAVKFILAIIIIMFTLGVSDLGDMID</sequence>
<protein>
    <submittedName>
        <fullName evidence="2">Uncharacterized protein</fullName>
    </submittedName>
</protein>
<evidence type="ECO:0000313" key="2">
    <source>
        <dbReference type="EMBL" id="MBK6265270.1"/>
    </source>
</evidence>
<dbReference type="EMBL" id="JAEQBW010000003">
    <property type="protein sequence ID" value="MBK6265270.1"/>
    <property type="molecule type" value="Genomic_DNA"/>
</dbReference>
<accession>A0A935C827</accession>
<comment type="caution">
    <text evidence="2">The sequence shown here is derived from an EMBL/GenBank/DDBJ whole genome shotgun (WGS) entry which is preliminary data.</text>
</comment>
<dbReference type="Proteomes" id="UP000611723">
    <property type="component" value="Unassembled WGS sequence"/>
</dbReference>